<dbReference type="Proteomes" id="UP000230683">
    <property type="component" value="Unassembled WGS sequence"/>
</dbReference>
<name>A0A2M7X526_UNCKA</name>
<reference evidence="2" key="1">
    <citation type="submission" date="2017-09" db="EMBL/GenBank/DDBJ databases">
        <title>Depth-based differentiation of microbial function through sediment-hosted aquifers and enrichment of novel symbionts in the deep terrestrial subsurface.</title>
        <authorList>
            <person name="Probst A.J."/>
            <person name="Ladd B."/>
            <person name="Jarett J.K."/>
            <person name="Geller-Mcgrath D.E."/>
            <person name="Sieber C.M.K."/>
            <person name="Emerson J.B."/>
            <person name="Anantharaman K."/>
            <person name="Thomas B.C."/>
            <person name="Malmstrom R."/>
            <person name="Stieglmeier M."/>
            <person name="Klingl A."/>
            <person name="Woyke T."/>
            <person name="Ryan C.M."/>
            <person name="Banfield J.F."/>
        </authorList>
    </citation>
    <scope>NUCLEOTIDE SEQUENCE [LARGE SCALE GENOMIC DNA]</scope>
</reference>
<evidence type="ECO:0000313" key="1">
    <source>
        <dbReference type="EMBL" id="PJA41258.1"/>
    </source>
</evidence>
<proteinExistence type="predicted"/>
<accession>A0A2M7X526</accession>
<dbReference type="AlphaFoldDB" id="A0A2M7X526"/>
<dbReference type="EMBL" id="PFWY01000029">
    <property type="protein sequence ID" value="PJA41258.1"/>
    <property type="molecule type" value="Genomic_DNA"/>
</dbReference>
<evidence type="ECO:0000313" key="2">
    <source>
        <dbReference type="Proteomes" id="UP000230683"/>
    </source>
</evidence>
<organism evidence="1 2">
    <name type="scientific">candidate division WWE3 bacterium CG_4_9_14_3_um_filter_34_6</name>
    <dbReference type="NCBI Taxonomy" id="1975079"/>
    <lineage>
        <taxon>Bacteria</taxon>
        <taxon>Katanobacteria</taxon>
    </lineage>
</organism>
<gene>
    <name evidence="1" type="ORF">CO178_00610</name>
</gene>
<sequence length="67" mass="8113">MKNWSTNTKRLKKNLNDYAIWKLEQKINFGLDGEKLPEKDLRKYFNGLSVDPLKKLFLKQLLWPIKY</sequence>
<protein>
    <submittedName>
        <fullName evidence="1">Uncharacterized protein</fullName>
    </submittedName>
</protein>
<comment type="caution">
    <text evidence="1">The sequence shown here is derived from an EMBL/GenBank/DDBJ whole genome shotgun (WGS) entry which is preliminary data.</text>
</comment>